<dbReference type="InterPro" id="IPR000515">
    <property type="entry name" value="MetI-like"/>
</dbReference>
<evidence type="ECO:0000256" key="2">
    <source>
        <dbReference type="ARBA" id="ARBA00022448"/>
    </source>
</evidence>
<dbReference type="CDD" id="cd06261">
    <property type="entry name" value="TM_PBP2"/>
    <property type="match status" value="1"/>
</dbReference>
<evidence type="ECO:0000256" key="4">
    <source>
        <dbReference type="ARBA" id="ARBA00022692"/>
    </source>
</evidence>
<comment type="similarity">
    <text evidence="7">Belongs to the binding-protein-dependent transport system permease family.</text>
</comment>
<dbReference type="SUPFAM" id="SSF161098">
    <property type="entry name" value="MetI-like"/>
    <property type="match status" value="1"/>
</dbReference>
<gene>
    <name evidence="9" type="ORF">BJ998_006022</name>
</gene>
<dbReference type="InterPro" id="IPR050809">
    <property type="entry name" value="UgpAE/MalFG_permease"/>
</dbReference>
<evidence type="ECO:0000256" key="6">
    <source>
        <dbReference type="ARBA" id="ARBA00023136"/>
    </source>
</evidence>
<comment type="subcellular location">
    <subcellularLocation>
        <location evidence="1 7">Cell membrane</location>
        <topology evidence="1 7">Multi-pass membrane protein</topology>
    </subcellularLocation>
</comment>
<keyword evidence="2 7" id="KW-0813">Transport</keyword>
<feature type="transmembrane region" description="Helical" evidence="7">
    <location>
        <begin position="258"/>
        <end position="279"/>
    </location>
</feature>
<organism evidence="9 10">
    <name type="scientific">Kutzneria kofuensis</name>
    <dbReference type="NCBI Taxonomy" id="103725"/>
    <lineage>
        <taxon>Bacteria</taxon>
        <taxon>Bacillati</taxon>
        <taxon>Actinomycetota</taxon>
        <taxon>Actinomycetes</taxon>
        <taxon>Pseudonocardiales</taxon>
        <taxon>Pseudonocardiaceae</taxon>
        <taxon>Kutzneria</taxon>
    </lineage>
</organism>
<dbReference type="Pfam" id="PF00528">
    <property type="entry name" value="BPD_transp_1"/>
    <property type="match status" value="1"/>
</dbReference>
<evidence type="ECO:0000259" key="8">
    <source>
        <dbReference type="PROSITE" id="PS50928"/>
    </source>
</evidence>
<protein>
    <submittedName>
        <fullName evidence="9">Raffinose/stachyose/melibiose transport system permease protein</fullName>
    </submittedName>
</protein>
<dbReference type="PROSITE" id="PS50928">
    <property type="entry name" value="ABC_TM1"/>
    <property type="match status" value="1"/>
</dbReference>
<dbReference type="GO" id="GO:0055085">
    <property type="term" value="P:transmembrane transport"/>
    <property type="evidence" value="ECO:0007669"/>
    <property type="project" value="InterPro"/>
</dbReference>
<feature type="transmembrane region" description="Helical" evidence="7">
    <location>
        <begin position="70"/>
        <end position="91"/>
    </location>
</feature>
<dbReference type="EMBL" id="JACHIR010000001">
    <property type="protein sequence ID" value="MBB5894826.1"/>
    <property type="molecule type" value="Genomic_DNA"/>
</dbReference>
<dbReference type="AlphaFoldDB" id="A0A7W9KLM2"/>
<evidence type="ECO:0000256" key="3">
    <source>
        <dbReference type="ARBA" id="ARBA00022475"/>
    </source>
</evidence>
<evidence type="ECO:0000256" key="1">
    <source>
        <dbReference type="ARBA" id="ARBA00004651"/>
    </source>
</evidence>
<evidence type="ECO:0000256" key="5">
    <source>
        <dbReference type="ARBA" id="ARBA00022989"/>
    </source>
</evidence>
<dbReference type="GO" id="GO:0005886">
    <property type="term" value="C:plasma membrane"/>
    <property type="evidence" value="ECO:0007669"/>
    <property type="project" value="UniProtKB-SubCell"/>
</dbReference>
<keyword evidence="10" id="KW-1185">Reference proteome</keyword>
<dbReference type="PANTHER" id="PTHR43227:SF11">
    <property type="entry name" value="BLL4140 PROTEIN"/>
    <property type="match status" value="1"/>
</dbReference>
<accession>A0A7W9KLM2</accession>
<keyword evidence="6 7" id="KW-0472">Membrane</keyword>
<dbReference type="Proteomes" id="UP000585638">
    <property type="component" value="Unassembled WGS sequence"/>
</dbReference>
<dbReference type="PANTHER" id="PTHR43227">
    <property type="entry name" value="BLL4140 PROTEIN"/>
    <property type="match status" value="1"/>
</dbReference>
<feature type="domain" description="ABC transmembrane type-1" evidence="8">
    <location>
        <begin position="66"/>
        <end position="279"/>
    </location>
</feature>
<evidence type="ECO:0000313" key="9">
    <source>
        <dbReference type="EMBL" id="MBB5894826.1"/>
    </source>
</evidence>
<comment type="caution">
    <text evidence="9">The sequence shown here is derived from an EMBL/GenBank/DDBJ whole genome shotgun (WGS) entry which is preliminary data.</text>
</comment>
<feature type="transmembrane region" description="Helical" evidence="7">
    <location>
        <begin position="213"/>
        <end position="238"/>
    </location>
</feature>
<name>A0A7W9KLM2_9PSEU</name>
<dbReference type="RefSeq" id="WP_184866699.1">
    <property type="nucleotide sequence ID" value="NZ_BAAAWY010000002.1"/>
</dbReference>
<keyword evidence="5 7" id="KW-1133">Transmembrane helix</keyword>
<dbReference type="Gene3D" id="1.10.3720.10">
    <property type="entry name" value="MetI-like"/>
    <property type="match status" value="1"/>
</dbReference>
<keyword evidence="4 7" id="KW-0812">Transmembrane</keyword>
<feature type="transmembrane region" description="Helical" evidence="7">
    <location>
        <begin position="152"/>
        <end position="175"/>
    </location>
</feature>
<keyword evidence="3" id="KW-1003">Cell membrane</keyword>
<evidence type="ECO:0000256" key="7">
    <source>
        <dbReference type="RuleBase" id="RU363032"/>
    </source>
</evidence>
<dbReference type="InterPro" id="IPR035906">
    <property type="entry name" value="MetI-like_sf"/>
</dbReference>
<sequence length="293" mass="32055">MIRRRLELVLLLGPALLLFVGFVLAPIVVAAYYSLYEWQGFGSLTDFVGIGNYRDVVTGAVFQGAVVHNVVIVVLSLVVQLPVSVALALLLNRKLRGRGALRLVVFAPYVLSEATTAVIWLLILQPGGFVDQALTFLGLHGAIRQWLADPKVVLLTLFVVITWKYIGFGIILLLAGLQGIPRELHEAAALDGASAWQATRSVVLPLLGPTIRIWIFLSVIGSLQVFDVVWIMTLGGPANASTTMATYLIDHGFKRYEFGYGSAVAVVLFIICFAFALLYQRFALRRDTEGALR</sequence>
<reference evidence="9 10" key="1">
    <citation type="submission" date="2020-08" db="EMBL/GenBank/DDBJ databases">
        <title>Sequencing the genomes of 1000 actinobacteria strains.</title>
        <authorList>
            <person name="Klenk H.-P."/>
        </authorList>
    </citation>
    <scope>NUCLEOTIDE SEQUENCE [LARGE SCALE GENOMIC DNA]</scope>
    <source>
        <strain evidence="9 10">DSM 43851</strain>
    </source>
</reference>
<feature type="transmembrane region" description="Helical" evidence="7">
    <location>
        <begin position="103"/>
        <end position="123"/>
    </location>
</feature>
<evidence type="ECO:0000313" key="10">
    <source>
        <dbReference type="Proteomes" id="UP000585638"/>
    </source>
</evidence>
<proteinExistence type="inferred from homology"/>